<dbReference type="Gene3D" id="3.40.50.300">
    <property type="entry name" value="P-loop containing nucleotide triphosphate hydrolases"/>
    <property type="match status" value="1"/>
</dbReference>
<dbReference type="Pfam" id="PF01926">
    <property type="entry name" value="MMR_HSR1"/>
    <property type="match status" value="1"/>
</dbReference>
<keyword evidence="2" id="KW-0342">GTP-binding</keyword>
<feature type="domain" description="G" evidence="6">
    <location>
        <begin position="381"/>
        <end position="435"/>
    </location>
</feature>
<accession>A0A2H3IW20</accession>
<evidence type="ECO:0000313" key="8">
    <source>
        <dbReference type="Proteomes" id="UP000218811"/>
    </source>
</evidence>
<protein>
    <recommendedName>
        <fullName evidence="4">Guanine nucleotide-binding protein-like 1</fullName>
    </recommendedName>
</protein>
<dbReference type="InterPro" id="IPR027417">
    <property type="entry name" value="P-loop_NTPase"/>
</dbReference>
<keyword evidence="7" id="KW-0378">Hydrolase</keyword>
<evidence type="ECO:0000313" key="7">
    <source>
        <dbReference type="EMBL" id="PCH33931.1"/>
    </source>
</evidence>
<sequence>MPRRIPNSHKKRREKLLLKRAVKRGDTSPPARADRDPKRNRKRKGVKAAHAPETRRADSSKRLQSSFIKLPSRFLEDTRVLAAQLPLVRPIPLDAAIFPGTYQPAPSSSSDAGSSSASDNLTCPKRPQWRYDMTKKEVEANEEGLFRKWLAQTDSILSEWCSPDVEVTSDSQAEPTEMPHAPTSFERNLEVWRQLWRVTEISDIILILLDTRCPLIHLPPALTAFLSTAAPQTRTVLVLTKVDITGPVCAAAWQAYLRARFPDTRVVQVEAYAEHDTARGERASGRQSHLPLPFRETLVDALRETHAELLVPPEHVSSDPEKAKRWVPKVKKEVDWGAVMRAEGDKVGSVIGGATAPHPHADTTQGDEGEQEGFVEPQFLTIGLIGQPNVGKSSLLNALFGVRKVKASKTPGKTKHFQTLYWTPEVRLVDCPGLVIPNFVPMEVQVLTGIFPISRVSAVPLCIYYAAQLLPLERVLALSHPTPAPDASADKRTWRAGGPVHAPTRKETPWTTMDVLTAFALSKGWITAQAGRPDVNRAGNAILRALAEGRIRWAFWPPGTDASTIEAHSHGEQGVGIWMPGDAEDIVFENVASDEEDTMTDETASDDDSLSSAEDDGATEVGGDEDDDAKLGDATGRFGALMLDEDDELSSDDDYTSGSDTGHAYD</sequence>
<evidence type="ECO:0000256" key="2">
    <source>
        <dbReference type="ARBA" id="ARBA00023134"/>
    </source>
</evidence>
<proteinExistence type="predicted"/>
<dbReference type="EMBL" id="KB467831">
    <property type="protein sequence ID" value="PCH33931.1"/>
    <property type="molecule type" value="Genomic_DNA"/>
</dbReference>
<keyword evidence="1" id="KW-0547">Nucleotide-binding</keyword>
<gene>
    <name evidence="7" type="ORF">WOLCODRAFT_94494</name>
</gene>
<feature type="compositionally biased region" description="Basic and acidic residues" evidence="5">
    <location>
        <begin position="50"/>
        <end position="61"/>
    </location>
</feature>
<name>A0A2H3IW20_WOLCO</name>
<feature type="region of interest" description="Disordered" evidence="5">
    <location>
        <begin position="486"/>
        <end position="506"/>
    </location>
</feature>
<organism evidence="7 8">
    <name type="scientific">Wolfiporia cocos (strain MD-104)</name>
    <name type="common">Brown rot fungus</name>
    <dbReference type="NCBI Taxonomy" id="742152"/>
    <lineage>
        <taxon>Eukaryota</taxon>
        <taxon>Fungi</taxon>
        <taxon>Dikarya</taxon>
        <taxon>Basidiomycota</taxon>
        <taxon>Agaricomycotina</taxon>
        <taxon>Agaricomycetes</taxon>
        <taxon>Polyporales</taxon>
        <taxon>Phaeolaceae</taxon>
        <taxon>Wolfiporia</taxon>
    </lineage>
</organism>
<feature type="compositionally biased region" description="Acidic residues" evidence="5">
    <location>
        <begin position="594"/>
        <end position="628"/>
    </location>
</feature>
<feature type="compositionally biased region" description="Low complexity" evidence="5">
    <location>
        <begin position="656"/>
        <end position="666"/>
    </location>
</feature>
<dbReference type="OMA" id="CDFPVRP"/>
<feature type="region of interest" description="Disordered" evidence="5">
    <location>
        <begin position="594"/>
        <end position="666"/>
    </location>
</feature>
<dbReference type="SUPFAM" id="SSF52540">
    <property type="entry name" value="P-loop containing nucleoside triphosphate hydrolases"/>
    <property type="match status" value="1"/>
</dbReference>
<evidence type="ECO:0000259" key="6">
    <source>
        <dbReference type="Pfam" id="PF01926"/>
    </source>
</evidence>
<evidence type="ECO:0000256" key="5">
    <source>
        <dbReference type="SAM" id="MobiDB-lite"/>
    </source>
</evidence>
<evidence type="ECO:0000256" key="1">
    <source>
        <dbReference type="ARBA" id="ARBA00022741"/>
    </source>
</evidence>
<dbReference type="OrthoDB" id="61815at2759"/>
<evidence type="ECO:0000256" key="4">
    <source>
        <dbReference type="ARBA" id="ARBA00039902"/>
    </source>
</evidence>
<dbReference type="GO" id="GO:0005525">
    <property type="term" value="F:GTP binding"/>
    <property type="evidence" value="ECO:0007669"/>
    <property type="project" value="UniProtKB-KW"/>
</dbReference>
<dbReference type="PANTHER" id="PTHR45709">
    <property type="entry name" value="LARGE SUBUNIT GTPASE 1 HOMOLOG-RELATED"/>
    <property type="match status" value="1"/>
</dbReference>
<dbReference type="Proteomes" id="UP000218811">
    <property type="component" value="Unassembled WGS sequence"/>
</dbReference>
<feature type="compositionally biased region" description="Basic residues" evidence="5">
    <location>
        <begin position="1"/>
        <end position="22"/>
    </location>
</feature>
<feature type="compositionally biased region" description="Basic residues" evidence="5">
    <location>
        <begin position="38"/>
        <end position="47"/>
    </location>
</feature>
<dbReference type="GO" id="GO:0003924">
    <property type="term" value="F:GTPase activity"/>
    <property type="evidence" value="ECO:0007669"/>
    <property type="project" value="InterPro"/>
</dbReference>
<dbReference type="AlphaFoldDB" id="A0A2H3IW20"/>
<feature type="region of interest" description="Disordered" evidence="5">
    <location>
        <begin position="350"/>
        <end position="370"/>
    </location>
</feature>
<feature type="region of interest" description="Disordered" evidence="5">
    <location>
        <begin position="1"/>
        <end position="63"/>
    </location>
</feature>
<evidence type="ECO:0000256" key="3">
    <source>
        <dbReference type="ARBA" id="ARBA00037770"/>
    </source>
</evidence>
<dbReference type="InterPro" id="IPR006073">
    <property type="entry name" value="GTP-bd"/>
</dbReference>
<feature type="compositionally biased region" description="Low complexity" evidence="5">
    <location>
        <begin position="107"/>
        <end position="119"/>
    </location>
</feature>
<comment type="function">
    <text evidence="3">Possible regulatory or functional link with the histocompatibility cluster.</text>
</comment>
<keyword evidence="8" id="KW-1185">Reference proteome</keyword>
<dbReference type="PANTHER" id="PTHR45709:SF3">
    <property type="entry name" value="GUANINE NUCLEOTIDE-BINDING PROTEIN-LIKE 1"/>
    <property type="match status" value="1"/>
</dbReference>
<dbReference type="InterPro" id="IPR043358">
    <property type="entry name" value="GNL1-like"/>
</dbReference>
<dbReference type="STRING" id="742152.A0A2H3IW20"/>
<feature type="region of interest" description="Disordered" evidence="5">
    <location>
        <begin position="103"/>
        <end position="125"/>
    </location>
</feature>
<feature type="compositionally biased region" description="Acidic residues" evidence="5">
    <location>
        <begin position="643"/>
        <end position="655"/>
    </location>
</feature>
<reference evidence="7 8" key="1">
    <citation type="journal article" date="2012" name="Science">
        <title>The Paleozoic origin of enzymatic lignin decomposition reconstructed from 31 fungal genomes.</title>
        <authorList>
            <person name="Floudas D."/>
            <person name="Binder M."/>
            <person name="Riley R."/>
            <person name="Barry K."/>
            <person name="Blanchette R.A."/>
            <person name="Henrissat B."/>
            <person name="Martinez A.T."/>
            <person name="Otillar R."/>
            <person name="Spatafora J.W."/>
            <person name="Yadav J.S."/>
            <person name="Aerts A."/>
            <person name="Benoit I."/>
            <person name="Boyd A."/>
            <person name="Carlson A."/>
            <person name="Copeland A."/>
            <person name="Coutinho P.M."/>
            <person name="de Vries R.P."/>
            <person name="Ferreira P."/>
            <person name="Findley K."/>
            <person name="Foster B."/>
            <person name="Gaskell J."/>
            <person name="Glotzer D."/>
            <person name="Gorecki P."/>
            <person name="Heitman J."/>
            <person name="Hesse C."/>
            <person name="Hori C."/>
            <person name="Igarashi K."/>
            <person name="Jurgens J.A."/>
            <person name="Kallen N."/>
            <person name="Kersten P."/>
            <person name="Kohler A."/>
            <person name="Kuees U."/>
            <person name="Kumar T.K.A."/>
            <person name="Kuo A."/>
            <person name="LaButti K."/>
            <person name="Larrondo L.F."/>
            <person name="Lindquist E."/>
            <person name="Ling A."/>
            <person name="Lombard V."/>
            <person name="Lucas S."/>
            <person name="Lundell T."/>
            <person name="Martin R."/>
            <person name="McLaughlin D.J."/>
            <person name="Morgenstern I."/>
            <person name="Morin E."/>
            <person name="Murat C."/>
            <person name="Nagy L.G."/>
            <person name="Nolan M."/>
            <person name="Ohm R.A."/>
            <person name="Patyshakuliyeva A."/>
            <person name="Rokas A."/>
            <person name="Ruiz-Duenas F.J."/>
            <person name="Sabat G."/>
            <person name="Salamov A."/>
            <person name="Samejima M."/>
            <person name="Schmutz J."/>
            <person name="Slot J.C."/>
            <person name="St John F."/>
            <person name="Stenlid J."/>
            <person name="Sun H."/>
            <person name="Sun S."/>
            <person name="Syed K."/>
            <person name="Tsang A."/>
            <person name="Wiebenga A."/>
            <person name="Young D."/>
            <person name="Pisabarro A."/>
            <person name="Eastwood D.C."/>
            <person name="Martin F."/>
            <person name="Cullen D."/>
            <person name="Grigoriev I.V."/>
            <person name="Hibbett D.S."/>
        </authorList>
    </citation>
    <scope>NUCLEOTIDE SEQUENCE [LARGE SCALE GENOMIC DNA]</scope>
    <source>
        <strain evidence="7 8">MD-104</strain>
    </source>
</reference>